<dbReference type="AlphaFoldDB" id="A0A2P2P709"/>
<name>A0A2P2P709_RHIMU</name>
<organism evidence="1">
    <name type="scientific">Rhizophora mucronata</name>
    <name type="common">Asiatic mangrove</name>
    <dbReference type="NCBI Taxonomy" id="61149"/>
    <lineage>
        <taxon>Eukaryota</taxon>
        <taxon>Viridiplantae</taxon>
        <taxon>Streptophyta</taxon>
        <taxon>Embryophyta</taxon>
        <taxon>Tracheophyta</taxon>
        <taxon>Spermatophyta</taxon>
        <taxon>Magnoliopsida</taxon>
        <taxon>eudicotyledons</taxon>
        <taxon>Gunneridae</taxon>
        <taxon>Pentapetalae</taxon>
        <taxon>rosids</taxon>
        <taxon>fabids</taxon>
        <taxon>Malpighiales</taxon>
        <taxon>Rhizophoraceae</taxon>
        <taxon>Rhizophora</taxon>
    </lineage>
</organism>
<protein>
    <submittedName>
        <fullName evidence="1">Uncharacterized protein</fullName>
    </submittedName>
</protein>
<proteinExistence type="predicted"/>
<evidence type="ECO:0000313" key="1">
    <source>
        <dbReference type="EMBL" id="MBX50535.1"/>
    </source>
</evidence>
<reference evidence="1" key="1">
    <citation type="submission" date="2018-02" db="EMBL/GenBank/DDBJ databases">
        <title>Rhizophora mucronata_Transcriptome.</title>
        <authorList>
            <person name="Meera S.P."/>
            <person name="Sreeshan A."/>
            <person name="Augustine A."/>
        </authorList>
    </citation>
    <scope>NUCLEOTIDE SEQUENCE</scope>
    <source>
        <tissue evidence="1">Leaf</tissue>
    </source>
</reference>
<accession>A0A2P2P709</accession>
<sequence>MPHNLNSTSNDGDFYACQPIQTFNLLLFSTCLL</sequence>
<dbReference type="EMBL" id="GGEC01070051">
    <property type="protein sequence ID" value="MBX50535.1"/>
    <property type="molecule type" value="Transcribed_RNA"/>
</dbReference>